<dbReference type="AlphaFoldDB" id="A0A9X1Z5J4"/>
<dbReference type="GO" id="GO:0016787">
    <property type="term" value="F:hydrolase activity"/>
    <property type="evidence" value="ECO:0007669"/>
    <property type="project" value="UniProtKB-KW"/>
</dbReference>
<dbReference type="Gene3D" id="3.40.50.1820">
    <property type="entry name" value="alpha/beta hydrolase"/>
    <property type="match status" value="1"/>
</dbReference>
<feature type="domain" description="AB hydrolase-1" evidence="1">
    <location>
        <begin position="3"/>
        <end position="220"/>
    </location>
</feature>
<dbReference type="InterPro" id="IPR029058">
    <property type="entry name" value="AB_hydrolase_fold"/>
</dbReference>
<comment type="caution">
    <text evidence="2">The sequence shown here is derived from an EMBL/GenBank/DDBJ whole genome shotgun (WGS) entry which is preliminary data.</text>
</comment>
<keyword evidence="3" id="KW-1185">Reference proteome</keyword>
<organism evidence="2 3">
    <name type="scientific">Shewanella algicola</name>
    <dbReference type="NCBI Taxonomy" id="640633"/>
    <lineage>
        <taxon>Bacteria</taxon>
        <taxon>Pseudomonadati</taxon>
        <taxon>Pseudomonadota</taxon>
        <taxon>Gammaproteobacteria</taxon>
        <taxon>Alteromonadales</taxon>
        <taxon>Shewanellaceae</taxon>
        <taxon>Shewanella</taxon>
    </lineage>
</organism>
<evidence type="ECO:0000313" key="3">
    <source>
        <dbReference type="Proteomes" id="UP001139408"/>
    </source>
</evidence>
<dbReference type="InterPro" id="IPR050266">
    <property type="entry name" value="AB_hydrolase_sf"/>
</dbReference>
<dbReference type="EMBL" id="JAKILJ010000025">
    <property type="protein sequence ID" value="MCL1105993.1"/>
    <property type="molecule type" value="Genomic_DNA"/>
</dbReference>
<dbReference type="Proteomes" id="UP001139408">
    <property type="component" value="Unassembled WGS sequence"/>
</dbReference>
<dbReference type="RefSeq" id="WP_188925184.1">
    <property type="nucleotide sequence ID" value="NZ_BMQI01000020.1"/>
</dbReference>
<dbReference type="SUPFAM" id="SSF53474">
    <property type="entry name" value="alpha/beta-Hydrolases"/>
    <property type="match status" value="1"/>
</dbReference>
<dbReference type="PANTHER" id="PTHR43798">
    <property type="entry name" value="MONOACYLGLYCEROL LIPASE"/>
    <property type="match status" value="1"/>
</dbReference>
<evidence type="ECO:0000313" key="2">
    <source>
        <dbReference type="EMBL" id="MCL1105993.1"/>
    </source>
</evidence>
<accession>A0A9X1Z5J4</accession>
<dbReference type="Pfam" id="PF12697">
    <property type="entry name" value="Abhydrolase_6"/>
    <property type="match status" value="1"/>
</dbReference>
<gene>
    <name evidence="2" type="ORF">L2749_12100</name>
</gene>
<evidence type="ECO:0000259" key="1">
    <source>
        <dbReference type="Pfam" id="PF12697"/>
    </source>
</evidence>
<reference evidence="2" key="1">
    <citation type="submission" date="2022-01" db="EMBL/GenBank/DDBJ databases">
        <title>Whole genome-based taxonomy of the Shewanellaceae.</title>
        <authorList>
            <person name="Martin-Rodriguez A.J."/>
        </authorList>
    </citation>
    <scope>NUCLEOTIDE SEQUENCE</scope>
    <source>
        <strain evidence="2">DSM 23803</strain>
    </source>
</reference>
<dbReference type="InterPro" id="IPR000073">
    <property type="entry name" value="AB_hydrolase_1"/>
</dbReference>
<sequence length="231" mass="25441">MTLLFLHGSGCTHVVWQHQQQFFEHSIAIDYPGHPDGQTLTTVDALTQWLVDYIAQHQLDEVVLVGHSLGSAVAMQLAISAKAKIQLKALVLIGAGARLKVMPQLLQSLSTLIESAQPFPEYLLAANQNIAEPLQSQINTSIIKNGVSVMLTDFTMCDKFDVIEQLPQIDVPTLIIVGDADQMTPIKYATFLQQHIPNAQIAIIEEGSHMVFAEQPDTVNQCIETFLNTLD</sequence>
<proteinExistence type="predicted"/>
<keyword evidence="2" id="KW-0378">Hydrolase</keyword>
<name>A0A9X1Z5J4_9GAMM</name>
<dbReference type="PRINTS" id="PR00111">
    <property type="entry name" value="ABHYDROLASE"/>
</dbReference>
<protein>
    <submittedName>
        <fullName evidence="2">Alpha/beta hydrolase</fullName>
    </submittedName>
</protein>